<evidence type="ECO:0000313" key="3">
    <source>
        <dbReference type="Proteomes" id="UP001162156"/>
    </source>
</evidence>
<keyword evidence="3" id="KW-1185">Reference proteome</keyword>
<protein>
    <recommendedName>
        <fullName evidence="4">Tyr recombinase domain-containing protein</fullName>
    </recommendedName>
</protein>
<dbReference type="GO" id="GO:0006310">
    <property type="term" value="P:DNA recombination"/>
    <property type="evidence" value="ECO:0007669"/>
    <property type="project" value="UniProtKB-KW"/>
</dbReference>
<dbReference type="PANTHER" id="PTHR33480">
    <property type="entry name" value="SET DOMAIN-CONTAINING PROTEIN-RELATED"/>
    <property type="match status" value="1"/>
</dbReference>
<dbReference type="SUPFAM" id="SSF56349">
    <property type="entry name" value="DNA breaking-rejoining enzymes"/>
    <property type="match status" value="1"/>
</dbReference>
<keyword evidence="1" id="KW-0233">DNA recombination</keyword>
<dbReference type="EMBL" id="JANEYF010005829">
    <property type="protein sequence ID" value="KAJ8926631.1"/>
    <property type="molecule type" value="Genomic_DNA"/>
</dbReference>
<evidence type="ECO:0008006" key="4">
    <source>
        <dbReference type="Google" id="ProtNLM"/>
    </source>
</evidence>
<organism evidence="2 3">
    <name type="scientific">Rhamnusium bicolor</name>
    <dbReference type="NCBI Taxonomy" id="1586634"/>
    <lineage>
        <taxon>Eukaryota</taxon>
        <taxon>Metazoa</taxon>
        <taxon>Ecdysozoa</taxon>
        <taxon>Arthropoda</taxon>
        <taxon>Hexapoda</taxon>
        <taxon>Insecta</taxon>
        <taxon>Pterygota</taxon>
        <taxon>Neoptera</taxon>
        <taxon>Endopterygota</taxon>
        <taxon>Coleoptera</taxon>
        <taxon>Polyphaga</taxon>
        <taxon>Cucujiformia</taxon>
        <taxon>Chrysomeloidea</taxon>
        <taxon>Cerambycidae</taxon>
        <taxon>Lepturinae</taxon>
        <taxon>Rhagiini</taxon>
        <taxon>Rhamnusium</taxon>
    </lineage>
</organism>
<evidence type="ECO:0000256" key="1">
    <source>
        <dbReference type="ARBA" id="ARBA00023172"/>
    </source>
</evidence>
<evidence type="ECO:0000313" key="2">
    <source>
        <dbReference type="EMBL" id="KAJ8926631.1"/>
    </source>
</evidence>
<name>A0AAV8WK74_9CUCU</name>
<dbReference type="InterPro" id="IPR013762">
    <property type="entry name" value="Integrase-like_cat_sf"/>
</dbReference>
<gene>
    <name evidence="2" type="ORF">NQ314_020995</name>
</gene>
<dbReference type="Proteomes" id="UP001162156">
    <property type="component" value="Unassembled WGS sequence"/>
</dbReference>
<dbReference type="GO" id="GO:0003677">
    <property type="term" value="F:DNA binding"/>
    <property type="evidence" value="ECO:0007669"/>
    <property type="project" value="InterPro"/>
</dbReference>
<accession>A0AAV8WK74</accession>
<reference evidence="2" key="1">
    <citation type="journal article" date="2023" name="Insect Mol. Biol.">
        <title>Genome sequencing provides insights into the evolution of gene families encoding plant cell wall-degrading enzymes in longhorned beetles.</title>
        <authorList>
            <person name="Shin N.R."/>
            <person name="Okamura Y."/>
            <person name="Kirsch R."/>
            <person name="Pauchet Y."/>
        </authorList>
    </citation>
    <scope>NUCLEOTIDE SEQUENCE</scope>
    <source>
        <strain evidence="2">RBIC_L_NR</strain>
    </source>
</reference>
<dbReference type="AlphaFoldDB" id="A0AAV8WK74"/>
<dbReference type="Gene3D" id="1.10.443.10">
    <property type="entry name" value="Intergrase catalytic core"/>
    <property type="match status" value="1"/>
</dbReference>
<dbReference type="PANTHER" id="PTHR33480:SF1">
    <property type="entry name" value="TYR RECOMBINASE DOMAIN-CONTAINING PROTEIN"/>
    <property type="match status" value="1"/>
</dbReference>
<sequence length="300" mass="34321">MIVSAYDPVTKTFAVPSLAMHMGTSLKIVSNELTHLILKESRGFQCRSPAEAEECLKHVKKFRKLVESCWTIELSSLANKHLQEKRWQKPLLVPLVSDVKMFRDQSLKIANDCISLFQHGKANIETYKLLANCSLALLIVFNRRRIGDVQFLKISDYNHENRTNFVDFKSALSDTERMLTKKYKRVVNGGKGSRPVVILVPEIIQNFISAILQHRKTYVSPDNEYLFAIPGSTITWGKGDVALQQLAKKINLKQPQTLSSNKLRKHIATVMQLLNLSQDEVKQFSSFMGHTQKTHEEFYE</sequence>
<comment type="caution">
    <text evidence="2">The sequence shown here is derived from an EMBL/GenBank/DDBJ whole genome shotgun (WGS) entry which is preliminary data.</text>
</comment>
<dbReference type="GO" id="GO:0015074">
    <property type="term" value="P:DNA integration"/>
    <property type="evidence" value="ECO:0007669"/>
    <property type="project" value="InterPro"/>
</dbReference>
<proteinExistence type="predicted"/>
<dbReference type="InterPro" id="IPR011010">
    <property type="entry name" value="DNA_brk_join_enz"/>
</dbReference>